<accession>A0A940WSZ1</accession>
<feature type="compositionally biased region" description="Basic and acidic residues" evidence="1">
    <location>
        <begin position="120"/>
        <end position="140"/>
    </location>
</feature>
<evidence type="ECO:0000313" key="3">
    <source>
        <dbReference type="EMBL" id="MBP2706860.1"/>
    </source>
</evidence>
<evidence type="ECO:0000313" key="4">
    <source>
        <dbReference type="Proteomes" id="UP000674234"/>
    </source>
</evidence>
<evidence type="ECO:0000256" key="1">
    <source>
        <dbReference type="SAM" id="MobiDB-lite"/>
    </source>
</evidence>
<dbReference type="AlphaFoldDB" id="A0A940WSZ1"/>
<keyword evidence="2" id="KW-0732">Signal</keyword>
<evidence type="ECO:0000256" key="2">
    <source>
        <dbReference type="SAM" id="SignalP"/>
    </source>
</evidence>
<organism evidence="3 4">
    <name type="scientific">Microbispora oryzae</name>
    <dbReference type="NCBI Taxonomy" id="2806554"/>
    <lineage>
        <taxon>Bacteria</taxon>
        <taxon>Bacillati</taxon>
        <taxon>Actinomycetota</taxon>
        <taxon>Actinomycetes</taxon>
        <taxon>Streptosporangiales</taxon>
        <taxon>Streptosporangiaceae</taxon>
        <taxon>Microbispora</taxon>
    </lineage>
</organism>
<feature type="signal peptide" evidence="2">
    <location>
        <begin position="1"/>
        <end position="19"/>
    </location>
</feature>
<keyword evidence="4" id="KW-1185">Reference proteome</keyword>
<feature type="compositionally biased region" description="Basic and acidic residues" evidence="1">
    <location>
        <begin position="187"/>
        <end position="216"/>
    </location>
</feature>
<protein>
    <submittedName>
        <fullName evidence="3">Uncharacterized protein</fullName>
    </submittedName>
</protein>
<reference evidence="3" key="1">
    <citation type="submission" date="2021-02" db="EMBL/GenBank/DDBJ databases">
        <title>Draft genome sequence of Microbispora sp. RL4-1S isolated from rice leaves in Thailand.</title>
        <authorList>
            <person name="Muangham S."/>
            <person name="Duangmal K."/>
        </authorList>
    </citation>
    <scope>NUCLEOTIDE SEQUENCE</scope>
    <source>
        <strain evidence="3">RL4-1S</strain>
    </source>
</reference>
<proteinExistence type="predicted"/>
<feature type="region of interest" description="Disordered" evidence="1">
    <location>
        <begin position="185"/>
        <end position="222"/>
    </location>
</feature>
<feature type="region of interest" description="Disordered" evidence="1">
    <location>
        <begin position="58"/>
        <end position="169"/>
    </location>
</feature>
<dbReference type="EMBL" id="JAFCNB010000015">
    <property type="protein sequence ID" value="MBP2706860.1"/>
    <property type="molecule type" value="Genomic_DNA"/>
</dbReference>
<name>A0A940WSZ1_9ACTN</name>
<comment type="caution">
    <text evidence="3">The sequence shown here is derived from an EMBL/GenBank/DDBJ whole genome shotgun (WGS) entry which is preliminary data.</text>
</comment>
<dbReference type="Proteomes" id="UP000674234">
    <property type="component" value="Unassembled WGS sequence"/>
</dbReference>
<dbReference type="RefSeq" id="WP_210158146.1">
    <property type="nucleotide sequence ID" value="NZ_JAFCNB010000015.1"/>
</dbReference>
<feature type="chain" id="PRO_5039480750" evidence="2">
    <location>
        <begin position="20"/>
        <end position="222"/>
    </location>
</feature>
<gene>
    <name evidence="3" type="ORF">JOL79_23925</name>
</gene>
<sequence>MPICTAVIAAALLSSPVSSTPADPVPASGAKAGVAPGKQIAQLAMKNPEEPELIAGKAMELLKGKGTKVGPTSSGSTQPRQNANGDGGSGEGGPQDVFLTGGNKPMSFGGSKPKITGDYAPEKGDSMPDRDDSAPAKDDAANDGFGIPTITKANKPLNSSSSKAPGKQSMMPAVFGEQFASSFAWPKVKDQAKAKAKDTGRALSKDAKKSAGKDDDWWSDWS</sequence>
<feature type="compositionally biased region" description="Polar residues" evidence="1">
    <location>
        <begin position="70"/>
        <end position="84"/>
    </location>
</feature>